<reference evidence="16 17" key="1">
    <citation type="journal article" date="2018" name="Nat. Ecol. Evol.">
        <title>Shark genomes provide insights into elasmobranch evolution and the origin of vertebrates.</title>
        <authorList>
            <person name="Hara Y"/>
            <person name="Yamaguchi K"/>
            <person name="Onimaru K"/>
            <person name="Kadota M"/>
            <person name="Koyanagi M"/>
            <person name="Keeley SD"/>
            <person name="Tatsumi K"/>
            <person name="Tanaka K"/>
            <person name="Motone F"/>
            <person name="Kageyama Y"/>
            <person name="Nozu R"/>
            <person name="Adachi N"/>
            <person name="Nishimura O"/>
            <person name="Nakagawa R"/>
            <person name="Tanegashima C"/>
            <person name="Kiyatake I"/>
            <person name="Matsumoto R"/>
            <person name="Murakumo K"/>
            <person name="Nishida K"/>
            <person name="Terakita A"/>
            <person name="Kuratani S"/>
            <person name="Sato K"/>
            <person name="Hyodo S Kuraku.S."/>
        </authorList>
    </citation>
    <scope>NUCLEOTIDE SEQUENCE [LARGE SCALE GENOMIC DNA]</scope>
</reference>
<keyword evidence="4" id="KW-0245">EGF-like domain</keyword>
<dbReference type="PRINTS" id="PR01128">
    <property type="entry name" value="EMR1HORMONER"/>
</dbReference>
<dbReference type="PANTHER" id="PTHR12011:SF433">
    <property type="entry name" value="ADHESION G PROTEIN-COUPLED RECEPTOR E1-LIKE-RELATED"/>
    <property type="match status" value="1"/>
</dbReference>
<feature type="transmembrane region" description="Helical" evidence="13">
    <location>
        <begin position="397"/>
        <end position="419"/>
    </location>
</feature>
<sequence length="463" mass="51819">MVVDCRVSRISRTQVRAAGFRRNTDLINTPGGKTVKLSIGNNSVEFNWTAIECAAASGKTSFTFITYNETHEVREILHQQATNRVKLPLASNIATVVSTSTSWCHISSNITLTFPLIKNPKEMFLCVRLSVKRCSTIWTKDGCEVLKFDADTITCRCNQLSTFTVLERLHATELADEANLQMVTTVGTALSLVCLLLSLIAFSFCRTTDNIRITIHSHLCLSLFLAEVLFVIDFDRHAHRSACMAVAIMLHYLFLACFAWMLLEGVQLYLMVVKVFHSRSLQPKYLYLCGYGSPVIIVAITMAVNIQAYGTETHCWLNIESGYIWAFLGPACVILGINAFFFGITIWKLIGKFSMLSTDVPHFKKVRSFTCTAIAQLVILGGTWILGFFHFTDETTTIAYIFTTANSLQGVFIFVLHCLMCKQVRSEFLNGISKINEMTHQRTHLIKSLGVQKTTETTATTPC</sequence>
<dbReference type="Pfam" id="PF00002">
    <property type="entry name" value="7tm_2"/>
    <property type="match status" value="1"/>
</dbReference>
<name>A0A401PD91_SCYTO</name>
<dbReference type="AlphaFoldDB" id="A0A401PD91"/>
<evidence type="ECO:0000256" key="3">
    <source>
        <dbReference type="ARBA" id="ARBA00022475"/>
    </source>
</evidence>
<feature type="transmembrane region" description="Helical" evidence="13">
    <location>
        <begin position="285"/>
        <end position="304"/>
    </location>
</feature>
<dbReference type="STRING" id="75743.A0A401PD91"/>
<evidence type="ECO:0000256" key="10">
    <source>
        <dbReference type="ARBA" id="ARBA00023136"/>
    </source>
</evidence>
<gene>
    <name evidence="16" type="ORF">scyTo_0010926</name>
</gene>
<feature type="domain" description="GAIN-B" evidence="14">
    <location>
        <begin position="14"/>
        <end position="173"/>
    </location>
</feature>
<dbReference type="InterPro" id="IPR057244">
    <property type="entry name" value="GAIN_B"/>
</dbReference>
<evidence type="ECO:0008006" key="18">
    <source>
        <dbReference type="Google" id="ProtNLM"/>
    </source>
</evidence>
<keyword evidence="6" id="KW-0732">Signal</keyword>
<feature type="transmembrane region" description="Helical" evidence="13">
    <location>
        <begin position="324"/>
        <end position="347"/>
    </location>
</feature>
<feature type="domain" description="G-protein coupled receptors family 2 profile 2" evidence="15">
    <location>
        <begin position="180"/>
        <end position="421"/>
    </location>
</feature>
<comment type="caution">
    <text evidence="16">The sequence shown here is derived from an EMBL/GenBank/DDBJ whole genome shotgun (WGS) entry which is preliminary data.</text>
</comment>
<comment type="subcellular location">
    <subcellularLocation>
        <location evidence="1">Cell membrane</location>
        <topology evidence="1">Multi-pass membrane protein</topology>
    </subcellularLocation>
</comment>
<feature type="transmembrane region" description="Helical" evidence="13">
    <location>
        <begin position="213"/>
        <end position="232"/>
    </location>
</feature>
<evidence type="ECO:0000256" key="4">
    <source>
        <dbReference type="ARBA" id="ARBA00022536"/>
    </source>
</evidence>
<keyword evidence="3" id="KW-1003">Cell membrane</keyword>
<dbReference type="Pfam" id="PF01825">
    <property type="entry name" value="GPS"/>
    <property type="match status" value="1"/>
</dbReference>
<dbReference type="FunFam" id="1.20.1070.10:FF:000054">
    <property type="entry name" value="Adhesion G protein-coupled receptor E3"/>
    <property type="match status" value="1"/>
</dbReference>
<feature type="transmembrane region" description="Helical" evidence="13">
    <location>
        <begin position="180"/>
        <end position="201"/>
    </location>
</feature>
<evidence type="ECO:0000259" key="14">
    <source>
        <dbReference type="PROSITE" id="PS50221"/>
    </source>
</evidence>
<dbReference type="OMA" id="YNETHEV"/>
<keyword evidence="10 13" id="KW-0472">Membrane</keyword>
<dbReference type="GO" id="GO:0007189">
    <property type="term" value="P:adenylate cyclase-activating G protein-coupled receptor signaling pathway"/>
    <property type="evidence" value="ECO:0007669"/>
    <property type="project" value="TreeGrafter"/>
</dbReference>
<dbReference type="InterPro" id="IPR017981">
    <property type="entry name" value="GPCR_2-like_7TM"/>
</dbReference>
<dbReference type="Gene3D" id="1.20.1070.10">
    <property type="entry name" value="Rhodopsin 7-helix transmembrane proteins"/>
    <property type="match status" value="1"/>
</dbReference>
<keyword evidence="5 13" id="KW-0812">Transmembrane</keyword>
<dbReference type="GO" id="GO:0005886">
    <property type="term" value="C:plasma membrane"/>
    <property type="evidence" value="ECO:0007669"/>
    <property type="project" value="UniProtKB-SubCell"/>
</dbReference>
<dbReference type="PROSITE" id="PS50221">
    <property type="entry name" value="GAIN_B"/>
    <property type="match status" value="1"/>
</dbReference>
<feature type="transmembrane region" description="Helical" evidence="13">
    <location>
        <begin position="368"/>
        <end position="391"/>
    </location>
</feature>
<dbReference type="PROSITE" id="PS50261">
    <property type="entry name" value="G_PROTEIN_RECEP_F2_4"/>
    <property type="match status" value="1"/>
</dbReference>
<evidence type="ECO:0000256" key="6">
    <source>
        <dbReference type="ARBA" id="ARBA00022729"/>
    </source>
</evidence>
<dbReference type="EMBL" id="BFAA01004816">
    <property type="protein sequence ID" value="GCB71086.1"/>
    <property type="molecule type" value="Genomic_DNA"/>
</dbReference>
<protein>
    <recommendedName>
        <fullName evidence="18">G-protein coupled receptors family 2 profile 2 domain-containing protein</fullName>
    </recommendedName>
</protein>
<dbReference type="InterPro" id="IPR000832">
    <property type="entry name" value="GPCR_2_secretin-like"/>
</dbReference>
<evidence type="ECO:0000313" key="16">
    <source>
        <dbReference type="EMBL" id="GCB71086.1"/>
    </source>
</evidence>
<dbReference type="InterPro" id="IPR000203">
    <property type="entry name" value="GPS"/>
</dbReference>
<accession>A0A401PD91</accession>
<keyword evidence="8" id="KW-0106">Calcium</keyword>
<evidence type="ECO:0000259" key="15">
    <source>
        <dbReference type="PROSITE" id="PS50261"/>
    </source>
</evidence>
<dbReference type="OrthoDB" id="1100386at2759"/>
<evidence type="ECO:0000256" key="11">
    <source>
        <dbReference type="ARBA" id="ARBA00023157"/>
    </source>
</evidence>
<keyword evidence="7" id="KW-0677">Repeat</keyword>
<comment type="similarity">
    <text evidence="2">Belongs to the G-protein coupled receptor 2 family. Adhesion G-protein coupled receptor (ADGR) subfamily.</text>
</comment>
<evidence type="ECO:0000256" key="2">
    <source>
        <dbReference type="ARBA" id="ARBA00007343"/>
    </source>
</evidence>
<dbReference type="Proteomes" id="UP000288216">
    <property type="component" value="Unassembled WGS sequence"/>
</dbReference>
<evidence type="ECO:0000313" key="17">
    <source>
        <dbReference type="Proteomes" id="UP000288216"/>
    </source>
</evidence>
<evidence type="ECO:0000256" key="13">
    <source>
        <dbReference type="SAM" id="Phobius"/>
    </source>
</evidence>
<organism evidence="16 17">
    <name type="scientific">Scyliorhinus torazame</name>
    <name type="common">Cloudy catshark</name>
    <name type="synonym">Catulus torazame</name>
    <dbReference type="NCBI Taxonomy" id="75743"/>
    <lineage>
        <taxon>Eukaryota</taxon>
        <taxon>Metazoa</taxon>
        <taxon>Chordata</taxon>
        <taxon>Craniata</taxon>
        <taxon>Vertebrata</taxon>
        <taxon>Chondrichthyes</taxon>
        <taxon>Elasmobranchii</taxon>
        <taxon>Galeomorphii</taxon>
        <taxon>Galeoidea</taxon>
        <taxon>Carcharhiniformes</taxon>
        <taxon>Scyliorhinidae</taxon>
        <taxon>Scyliorhinus</taxon>
    </lineage>
</organism>
<feature type="transmembrane region" description="Helical" evidence="13">
    <location>
        <begin position="252"/>
        <end position="273"/>
    </location>
</feature>
<dbReference type="PANTHER" id="PTHR12011">
    <property type="entry name" value="ADHESION G-PROTEIN COUPLED RECEPTOR"/>
    <property type="match status" value="1"/>
</dbReference>
<evidence type="ECO:0000256" key="1">
    <source>
        <dbReference type="ARBA" id="ARBA00004651"/>
    </source>
</evidence>
<keyword evidence="9 13" id="KW-1133">Transmembrane helix</keyword>
<dbReference type="PRINTS" id="PR00249">
    <property type="entry name" value="GPCRSECRETIN"/>
</dbReference>
<evidence type="ECO:0000256" key="7">
    <source>
        <dbReference type="ARBA" id="ARBA00022737"/>
    </source>
</evidence>
<evidence type="ECO:0000256" key="5">
    <source>
        <dbReference type="ARBA" id="ARBA00022692"/>
    </source>
</evidence>
<dbReference type="Gene3D" id="2.60.220.50">
    <property type="match status" value="1"/>
</dbReference>
<keyword evidence="11" id="KW-1015">Disulfide bond</keyword>
<evidence type="ECO:0000256" key="12">
    <source>
        <dbReference type="ARBA" id="ARBA00023180"/>
    </source>
</evidence>
<dbReference type="InterPro" id="IPR001740">
    <property type="entry name" value="GPCR_2_EMR1-like_rcpt"/>
</dbReference>
<evidence type="ECO:0000256" key="9">
    <source>
        <dbReference type="ARBA" id="ARBA00022989"/>
    </source>
</evidence>
<dbReference type="GO" id="GO:0007166">
    <property type="term" value="P:cell surface receptor signaling pathway"/>
    <property type="evidence" value="ECO:0007669"/>
    <property type="project" value="InterPro"/>
</dbReference>
<dbReference type="InterPro" id="IPR046338">
    <property type="entry name" value="GAIN_dom_sf"/>
</dbReference>
<keyword evidence="12" id="KW-0325">Glycoprotein</keyword>
<keyword evidence="17" id="KW-1185">Reference proteome</keyword>
<proteinExistence type="inferred from homology"/>
<evidence type="ECO:0000256" key="8">
    <source>
        <dbReference type="ARBA" id="ARBA00022837"/>
    </source>
</evidence>
<dbReference type="GO" id="GO:0004930">
    <property type="term" value="F:G protein-coupled receptor activity"/>
    <property type="evidence" value="ECO:0007669"/>
    <property type="project" value="InterPro"/>
</dbReference>